<evidence type="ECO:0000313" key="4">
    <source>
        <dbReference type="EMBL" id="GFC94448.1"/>
    </source>
</evidence>
<feature type="non-terminal residue" evidence="4">
    <location>
        <position position="1"/>
    </location>
</feature>
<protein>
    <submittedName>
        <fullName evidence="4">Reverse transcriptase domain-containing protein</fullName>
    </submittedName>
</protein>
<keyword evidence="4" id="KW-0548">Nucleotidyltransferase</keyword>
<keyword evidence="4" id="KW-0695">RNA-directed DNA polymerase</keyword>
<organism evidence="4">
    <name type="scientific">Tanacetum cinerariifolium</name>
    <name type="common">Dalmatian daisy</name>
    <name type="synonym">Chrysanthemum cinerariifolium</name>
    <dbReference type="NCBI Taxonomy" id="118510"/>
    <lineage>
        <taxon>Eukaryota</taxon>
        <taxon>Viridiplantae</taxon>
        <taxon>Streptophyta</taxon>
        <taxon>Embryophyta</taxon>
        <taxon>Tracheophyta</taxon>
        <taxon>Spermatophyta</taxon>
        <taxon>Magnoliopsida</taxon>
        <taxon>eudicotyledons</taxon>
        <taxon>Gunneridae</taxon>
        <taxon>Pentapetalae</taxon>
        <taxon>asterids</taxon>
        <taxon>campanulids</taxon>
        <taxon>Asterales</taxon>
        <taxon>Asteraceae</taxon>
        <taxon>Asteroideae</taxon>
        <taxon>Anthemideae</taxon>
        <taxon>Anthemidinae</taxon>
        <taxon>Tanacetum</taxon>
    </lineage>
</organism>
<feature type="non-terminal residue" evidence="4">
    <location>
        <position position="193"/>
    </location>
</feature>
<proteinExistence type="predicted"/>
<keyword evidence="1" id="KW-0511">Multifunctional enzyme</keyword>
<dbReference type="InterPro" id="IPR041588">
    <property type="entry name" value="Integrase_H2C2"/>
</dbReference>
<evidence type="ECO:0000259" key="3">
    <source>
        <dbReference type="Pfam" id="PF17921"/>
    </source>
</evidence>
<dbReference type="SUPFAM" id="SSF56672">
    <property type="entry name" value="DNA/RNA polymerases"/>
    <property type="match status" value="1"/>
</dbReference>
<dbReference type="AlphaFoldDB" id="A0A699SBJ7"/>
<dbReference type="InterPro" id="IPR041577">
    <property type="entry name" value="RT_RNaseH_2"/>
</dbReference>
<dbReference type="InterPro" id="IPR050951">
    <property type="entry name" value="Retrovirus_Pol_polyprotein"/>
</dbReference>
<reference evidence="4" key="1">
    <citation type="journal article" date="2019" name="Sci. Rep.">
        <title>Draft genome of Tanacetum cinerariifolium, the natural source of mosquito coil.</title>
        <authorList>
            <person name="Yamashiro T."/>
            <person name="Shiraishi A."/>
            <person name="Satake H."/>
            <person name="Nakayama K."/>
        </authorList>
    </citation>
    <scope>NUCLEOTIDE SEQUENCE</scope>
</reference>
<dbReference type="InterPro" id="IPR043128">
    <property type="entry name" value="Rev_trsase/Diguanyl_cyclase"/>
</dbReference>
<dbReference type="Gene3D" id="3.30.70.270">
    <property type="match status" value="1"/>
</dbReference>
<feature type="domain" description="Reverse transcriptase/retrotransposon-derived protein RNase H-like" evidence="2">
    <location>
        <begin position="17"/>
        <end position="78"/>
    </location>
</feature>
<dbReference type="Gene3D" id="1.10.340.70">
    <property type="match status" value="1"/>
</dbReference>
<evidence type="ECO:0000256" key="1">
    <source>
        <dbReference type="ARBA" id="ARBA00023268"/>
    </source>
</evidence>
<dbReference type="InterPro" id="IPR043502">
    <property type="entry name" value="DNA/RNA_pol_sf"/>
</dbReference>
<evidence type="ECO:0000259" key="2">
    <source>
        <dbReference type="Pfam" id="PF17919"/>
    </source>
</evidence>
<dbReference type="EMBL" id="BKCJ011148728">
    <property type="protein sequence ID" value="GFC94448.1"/>
    <property type="molecule type" value="Genomic_DNA"/>
</dbReference>
<gene>
    <name evidence="4" type="ORF">Tci_866418</name>
</gene>
<comment type="caution">
    <text evidence="4">The sequence shown here is derived from an EMBL/GenBank/DDBJ whole genome shotgun (WGS) entry which is preliminary data.</text>
</comment>
<dbReference type="Pfam" id="PF17919">
    <property type="entry name" value="RT_RNaseH_2"/>
    <property type="match status" value="1"/>
</dbReference>
<sequence>IRDQFVTLTQKNKTYEWGEEEEEAFQLLKDKLCNAPILALPEGSEDFVVYCDASLKGYGAVLMQREKANVVADAISRKETEKPLRVRSLVLTDHKDLMQQILEAQVESLKEGNVQKEDLGRMQKQIFEIHSNGIRYHNKRIWLSLHGGLKDLIMHESHKSKYLIHPWSTKMYQDLRKMYWWSNMKADIATYVS</sequence>
<keyword evidence="4" id="KW-0808">Transferase</keyword>
<feature type="domain" description="Integrase zinc-binding" evidence="3">
    <location>
        <begin position="149"/>
        <end position="192"/>
    </location>
</feature>
<dbReference type="PANTHER" id="PTHR37984:SF5">
    <property type="entry name" value="PROTEIN NYNRIN-LIKE"/>
    <property type="match status" value="1"/>
</dbReference>
<accession>A0A699SBJ7</accession>
<name>A0A699SBJ7_TANCI</name>
<dbReference type="GO" id="GO:0003964">
    <property type="term" value="F:RNA-directed DNA polymerase activity"/>
    <property type="evidence" value="ECO:0007669"/>
    <property type="project" value="UniProtKB-KW"/>
</dbReference>
<dbReference type="Pfam" id="PF17921">
    <property type="entry name" value="Integrase_H2C2"/>
    <property type="match status" value="1"/>
</dbReference>
<dbReference type="PANTHER" id="PTHR37984">
    <property type="entry name" value="PROTEIN CBG26694"/>
    <property type="match status" value="1"/>
</dbReference>